<evidence type="ECO:0000313" key="1">
    <source>
        <dbReference type="EMBL" id="KAF7432397.1"/>
    </source>
</evidence>
<dbReference type="EMBL" id="JACSDY010000003">
    <property type="protein sequence ID" value="KAF7432397.1"/>
    <property type="molecule type" value="Genomic_DNA"/>
</dbReference>
<protein>
    <submittedName>
        <fullName evidence="1">Uncharacterized protein</fullName>
    </submittedName>
</protein>
<gene>
    <name evidence="1" type="ORF">H0235_005321</name>
</gene>
<evidence type="ECO:0000313" key="2">
    <source>
        <dbReference type="Proteomes" id="UP000600918"/>
    </source>
</evidence>
<keyword evidence="2" id="KW-1185">Reference proteome</keyword>
<proteinExistence type="predicted"/>
<sequence length="137" mass="15697">MTDNDIKFVFESPCRALRLTSDNHDDDDDERFIVVRNDDTKFPIELRIYLDVGGTPKTINPELLLRFTFVSLFRAICLGPEGFRRTSLNLLRSTAIGKIPRDHLEHIELPETRSGTTVYRWSITTVLRPIAYDGVGT</sequence>
<reference evidence="1" key="1">
    <citation type="journal article" date="2020" name="G3 (Bethesda)">
        <title>High-Quality Assemblies for Three Invasive Social Wasps from the &lt;i&gt;Vespula&lt;/i&gt; Genus.</title>
        <authorList>
            <person name="Harrop T.W.R."/>
            <person name="Guhlin J."/>
            <person name="McLaughlin G.M."/>
            <person name="Permina E."/>
            <person name="Stockwell P."/>
            <person name="Gilligan J."/>
            <person name="Le Lec M.F."/>
            <person name="Gruber M.A.M."/>
            <person name="Quinn O."/>
            <person name="Lovegrove M."/>
            <person name="Duncan E.J."/>
            <person name="Remnant E.J."/>
            <person name="Van Eeckhoven J."/>
            <person name="Graham B."/>
            <person name="Knapp R.A."/>
            <person name="Langford K.W."/>
            <person name="Kronenberg Z."/>
            <person name="Press M.O."/>
            <person name="Eacker S.M."/>
            <person name="Wilson-Rankin E.E."/>
            <person name="Purcell J."/>
            <person name="Lester P.J."/>
            <person name="Dearden P.K."/>
        </authorList>
    </citation>
    <scope>NUCLEOTIDE SEQUENCE</scope>
    <source>
        <strain evidence="1">Volc-1</strain>
    </source>
</reference>
<organism evidence="1 2">
    <name type="scientific">Vespula pensylvanica</name>
    <name type="common">Western yellow jacket</name>
    <name type="synonym">Wasp</name>
    <dbReference type="NCBI Taxonomy" id="30213"/>
    <lineage>
        <taxon>Eukaryota</taxon>
        <taxon>Metazoa</taxon>
        <taxon>Ecdysozoa</taxon>
        <taxon>Arthropoda</taxon>
        <taxon>Hexapoda</taxon>
        <taxon>Insecta</taxon>
        <taxon>Pterygota</taxon>
        <taxon>Neoptera</taxon>
        <taxon>Endopterygota</taxon>
        <taxon>Hymenoptera</taxon>
        <taxon>Apocrita</taxon>
        <taxon>Aculeata</taxon>
        <taxon>Vespoidea</taxon>
        <taxon>Vespidae</taxon>
        <taxon>Vespinae</taxon>
        <taxon>Vespula</taxon>
    </lineage>
</organism>
<name>A0A834P958_VESPE</name>
<dbReference type="Proteomes" id="UP000600918">
    <property type="component" value="Unassembled WGS sequence"/>
</dbReference>
<accession>A0A834P958</accession>
<dbReference type="AlphaFoldDB" id="A0A834P958"/>
<comment type="caution">
    <text evidence="1">The sequence shown here is derived from an EMBL/GenBank/DDBJ whole genome shotgun (WGS) entry which is preliminary data.</text>
</comment>